<sequence>MFSQILELSLQICYPLNLAFANLCNSQGCWEFRLINCSLISPTPRAAPACLLLMVEDRSICCETRPKKLRERKGQ</sequence>
<reference evidence="1" key="1">
    <citation type="submission" date="2018-02" db="EMBL/GenBank/DDBJ databases">
        <title>Rhizophora mucronata_Transcriptome.</title>
        <authorList>
            <person name="Meera S.P."/>
            <person name="Sreeshan A."/>
            <person name="Augustine A."/>
        </authorList>
    </citation>
    <scope>NUCLEOTIDE SEQUENCE</scope>
    <source>
        <tissue evidence="1">Leaf</tissue>
    </source>
</reference>
<organism evidence="1">
    <name type="scientific">Rhizophora mucronata</name>
    <name type="common">Asiatic mangrove</name>
    <dbReference type="NCBI Taxonomy" id="61149"/>
    <lineage>
        <taxon>Eukaryota</taxon>
        <taxon>Viridiplantae</taxon>
        <taxon>Streptophyta</taxon>
        <taxon>Embryophyta</taxon>
        <taxon>Tracheophyta</taxon>
        <taxon>Spermatophyta</taxon>
        <taxon>Magnoliopsida</taxon>
        <taxon>eudicotyledons</taxon>
        <taxon>Gunneridae</taxon>
        <taxon>Pentapetalae</taxon>
        <taxon>rosids</taxon>
        <taxon>fabids</taxon>
        <taxon>Malpighiales</taxon>
        <taxon>Rhizophoraceae</taxon>
        <taxon>Rhizophora</taxon>
    </lineage>
</organism>
<dbReference type="AlphaFoldDB" id="A0A2P2PAK4"/>
<name>A0A2P2PAK4_RHIMU</name>
<accession>A0A2P2PAK4</accession>
<proteinExistence type="predicted"/>
<protein>
    <submittedName>
        <fullName evidence="1">Uncharacterized protein</fullName>
    </submittedName>
</protein>
<dbReference type="EMBL" id="GGEC01071263">
    <property type="protein sequence ID" value="MBX51747.1"/>
    <property type="molecule type" value="Transcribed_RNA"/>
</dbReference>
<evidence type="ECO:0000313" key="1">
    <source>
        <dbReference type="EMBL" id="MBX51747.1"/>
    </source>
</evidence>